<keyword evidence="2" id="KW-1185">Reference proteome</keyword>
<dbReference type="GO" id="GO:0003964">
    <property type="term" value="F:RNA-directed DNA polymerase activity"/>
    <property type="evidence" value="ECO:0007669"/>
    <property type="project" value="UniProtKB-KW"/>
</dbReference>
<keyword evidence="1" id="KW-0695">RNA-directed DNA polymerase</keyword>
<reference evidence="1" key="1">
    <citation type="submission" date="2022-01" db="EMBL/GenBank/DDBJ databases">
        <title>Genome Sequence Resource for Two Populations of Ditylenchus destructor, the Migratory Endoparasitic Phytonematode.</title>
        <authorList>
            <person name="Zhang H."/>
            <person name="Lin R."/>
            <person name="Xie B."/>
        </authorList>
    </citation>
    <scope>NUCLEOTIDE SEQUENCE</scope>
    <source>
        <strain evidence="1">BazhouSP</strain>
    </source>
</reference>
<dbReference type="Proteomes" id="UP001201812">
    <property type="component" value="Unassembled WGS sequence"/>
</dbReference>
<accession>A0AAD4MK90</accession>
<evidence type="ECO:0000313" key="1">
    <source>
        <dbReference type="EMBL" id="KAI1693327.1"/>
    </source>
</evidence>
<keyword evidence="1" id="KW-0808">Transferase</keyword>
<dbReference type="InterPro" id="IPR008042">
    <property type="entry name" value="Retrotrans_Pao"/>
</dbReference>
<sequence>MICGEAQGQLSSEEVVTSNVAIVNASPFLLNSTVQHHLDLEATESVDDSARHLAAELKHNMYRPRMNLRGYLVNSDAVMSQIPEEDRSSNDNPKLELLAILIGTRALKFVRQELHRPIKRQVLWSDSMCAPPGSQALMTTPKIFTNRLREIRQNDCEFRFVPTALNPADLSTRGCSVQELKSHPLWWSGPDWLVGPDSNWPQQLSVMPPPDTGETFEDEPTSSTVMAIAALEPVPKLINASDSARGTLLSELL</sequence>
<dbReference type="Pfam" id="PF05380">
    <property type="entry name" value="Peptidase_A17"/>
    <property type="match status" value="1"/>
</dbReference>
<gene>
    <name evidence="1" type="ORF">DdX_20730</name>
</gene>
<dbReference type="EMBL" id="JAKKPZ010000645">
    <property type="protein sequence ID" value="KAI1693327.1"/>
    <property type="molecule type" value="Genomic_DNA"/>
</dbReference>
<dbReference type="AlphaFoldDB" id="A0AAD4MK90"/>
<name>A0AAD4MK90_9BILA</name>
<proteinExistence type="predicted"/>
<dbReference type="PANTHER" id="PTHR47331">
    <property type="entry name" value="PHD-TYPE DOMAIN-CONTAINING PROTEIN"/>
    <property type="match status" value="1"/>
</dbReference>
<evidence type="ECO:0000313" key="2">
    <source>
        <dbReference type="Proteomes" id="UP001201812"/>
    </source>
</evidence>
<comment type="caution">
    <text evidence="1">The sequence shown here is derived from an EMBL/GenBank/DDBJ whole genome shotgun (WGS) entry which is preliminary data.</text>
</comment>
<organism evidence="1 2">
    <name type="scientific">Ditylenchus destructor</name>
    <dbReference type="NCBI Taxonomy" id="166010"/>
    <lineage>
        <taxon>Eukaryota</taxon>
        <taxon>Metazoa</taxon>
        <taxon>Ecdysozoa</taxon>
        <taxon>Nematoda</taxon>
        <taxon>Chromadorea</taxon>
        <taxon>Rhabditida</taxon>
        <taxon>Tylenchina</taxon>
        <taxon>Tylenchomorpha</taxon>
        <taxon>Sphaerularioidea</taxon>
        <taxon>Anguinidae</taxon>
        <taxon>Anguininae</taxon>
        <taxon>Ditylenchus</taxon>
    </lineage>
</organism>
<keyword evidence="1" id="KW-0548">Nucleotidyltransferase</keyword>
<protein>
    <submittedName>
        <fullName evidence="1">Reverse transcriptase and RNase H-like protein</fullName>
    </submittedName>
</protein>